<protein>
    <submittedName>
        <fullName evidence="2">Uncharacterized protein</fullName>
    </submittedName>
</protein>
<sequence length="125" mass="13535">MSDLAKETAEVLISAPWVGDELSDVAAAVDKSFRRVPDFNSRDGPLLAEQYVRWRGYRKKAPVDWYAAWLNWVKKERNGDASGSKATGTPGGHAATGTGARHGHQRAAPAYDYDAFVGLKPSGTS</sequence>
<keyword evidence="3" id="KW-1185">Reference proteome</keyword>
<gene>
    <name evidence="2" type="ORF">NITHO_2520001</name>
</gene>
<feature type="region of interest" description="Disordered" evidence="1">
    <location>
        <begin position="78"/>
        <end position="106"/>
    </location>
</feature>
<dbReference type="EMBL" id="CAGS01000171">
    <property type="protein sequence ID" value="CCF83626.1"/>
    <property type="molecule type" value="Genomic_DNA"/>
</dbReference>
<dbReference type="Proteomes" id="UP000004221">
    <property type="component" value="Unassembled WGS sequence"/>
</dbReference>
<name>I4EG14_9BACT</name>
<proteinExistence type="predicted"/>
<evidence type="ECO:0000256" key="1">
    <source>
        <dbReference type="SAM" id="MobiDB-lite"/>
    </source>
</evidence>
<feature type="compositionally biased region" description="Low complexity" evidence="1">
    <location>
        <begin position="86"/>
        <end position="99"/>
    </location>
</feature>
<organism evidence="2 3">
    <name type="scientific">Nitrolancea hollandica Lb</name>
    <dbReference type="NCBI Taxonomy" id="1129897"/>
    <lineage>
        <taxon>Bacteria</taxon>
        <taxon>Pseudomonadati</taxon>
        <taxon>Thermomicrobiota</taxon>
        <taxon>Thermomicrobia</taxon>
        <taxon>Sphaerobacterales</taxon>
        <taxon>Sphaerobacterineae</taxon>
        <taxon>Sphaerobacteraceae</taxon>
        <taxon>Nitrolancea</taxon>
    </lineage>
</organism>
<accession>I4EG14</accession>
<reference evidence="2 3" key="1">
    <citation type="journal article" date="2012" name="ISME J.">
        <title>Nitrification expanded: discovery, physiology and genomics of a nitrite-oxidizing bacterium from the phylum Chloroflexi.</title>
        <authorList>
            <person name="Sorokin D.Y."/>
            <person name="Lucker S."/>
            <person name="Vejmelkova D."/>
            <person name="Kostrikina N.A."/>
            <person name="Kleerebezem R."/>
            <person name="Rijpstra W.I."/>
            <person name="Damste J.S."/>
            <person name="Le Paslier D."/>
            <person name="Muyzer G."/>
            <person name="Wagner M."/>
            <person name="van Loosdrecht M.C."/>
            <person name="Daims H."/>
        </authorList>
    </citation>
    <scope>NUCLEOTIDE SEQUENCE [LARGE SCALE GENOMIC DNA]</scope>
    <source>
        <strain evidence="3">none</strain>
    </source>
</reference>
<dbReference type="AlphaFoldDB" id="I4EG14"/>
<evidence type="ECO:0000313" key="2">
    <source>
        <dbReference type="EMBL" id="CCF83626.1"/>
    </source>
</evidence>
<comment type="caution">
    <text evidence="2">The sequence shown here is derived from an EMBL/GenBank/DDBJ whole genome shotgun (WGS) entry which is preliminary data.</text>
</comment>
<evidence type="ECO:0000313" key="3">
    <source>
        <dbReference type="Proteomes" id="UP000004221"/>
    </source>
</evidence>